<accession>A0A2G8S2I0</accession>
<name>A0A2G8S2I0_9APHY</name>
<dbReference type="Proteomes" id="UP000230002">
    <property type="component" value="Unassembled WGS sequence"/>
</dbReference>
<organism evidence="1 2">
    <name type="scientific">Ganoderma sinense ZZ0214-1</name>
    <dbReference type="NCBI Taxonomy" id="1077348"/>
    <lineage>
        <taxon>Eukaryota</taxon>
        <taxon>Fungi</taxon>
        <taxon>Dikarya</taxon>
        <taxon>Basidiomycota</taxon>
        <taxon>Agaricomycotina</taxon>
        <taxon>Agaricomycetes</taxon>
        <taxon>Polyporales</taxon>
        <taxon>Polyporaceae</taxon>
        <taxon>Ganoderma</taxon>
    </lineage>
</organism>
<keyword evidence="2" id="KW-1185">Reference proteome</keyword>
<comment type="caution">
    <text evidence="1">The sequence shown here is derived from an EMBL/GenBank/DDBJ whole genome shotgun (WGS) entry which is preliminary data.</text>
</comment>
<evidence type="ECO:0000313" key="1">
    <source>
        <dbReference type="EMBL" id="PIL27975.1"/>
    </source>
</evidence>
<evidence type="ECO:0008006" key="3">
    <source>
        <dbReference type="Google" id="ProtNLM"/>
    </source>
</evidence>
<dbReference type="STRING" id="1077348.A0A2G8S2I0"/>
<protein>
    <recommendedName>
        <fullName evidence="3">FAD dependent oxidoreductase domain-containing protein</fullName>
    </recommendedName>
</protein>
<dbReference type="OrthoDB" id="429143at2759"/>
<evidence type="ECO:0000313" key="2">
    <source>
        <dbReference type="Proteomes" id="UP000230002"/>
    </source>
</evidence>
<sequence length="87" mass="9476">MEWTGIVVFGTKTGDPLVGPVLDPSTGQPDAFKGQYISACYSGHGNPCPYRCAEAVAGMIVADIEEKEWSVPDWLPRHFLTGYSVKE</sequence>
<dbReference type="AlphaFoldDB" id="A0A2G8S2I0"/>
<reference evidence="1 2" key="1">
    <citation type="journal article" date="2015" name="Sci. Rep.">
        <title>Chromosome-level genome map provides insights into diverse defense mechanisms in the medicinal fungus Ganoderma sinense.</title>
        <authorList>
            <person name="Zhu Y."/>
            <person name="Xu J."/>
            <person name="Sun C."/>
            <person name="Zhou S."/>
            <person name="Xu H."/>
            <person name="Nelson D.R."/>
            <person name="Qian J."/>
            <person name="Song J."/>
            <person name="Luo H."/>
            <person name="Xiang L."/>
            <person name="Li Y."/>
            <person name="Xu Z."/>
            <person name="Ji A."/>
            <person name="Wang L."/>
            <person name="Lu S."/>
            <person name="Hayward A."/>
            <person name="Sun W."/>
            <person name="Li X."/>
            <person name="Schwartz D.C."/>
            <person name="Wang Y."/>
            <person name="Chen S."/>
        </authorList>
    </citation>
    <scope>NUCLEOTIDE SEQUENCE [LARGE SCALE GENOMIC DNA]</scope>
    <source>
        <strain evidence="1 2">ZZ0214-1</strain>
    </source>
</reference>
<dbReference type="EMBL" id="AYKW01000031">
    <property type="protein sequence ID" value="PIL27975.1"/>
    <property type="molecule type" value="Genomic_DNA"/>
</dbReference>
<gene>
    <name evidence="1" type="ORF">GSI_09919</name>
</gene>
<proteinExistence type="predicted"/>